<dbReference type="PANTHER" id="PTHR47946">
    <property type="entry name" value="CYTOCHROME P450 78A7-RELATED"/>
    <property type="match status" value="1"/>
</dbReference>
<dbReference type="Proteomes" id="UP000290289">
    <property type="component" value="Chromosome 13"/>
</dbReference>
<evidence type="ECO:0000256" key="7">
    <source>
        <dbReference type="ARBA" id="ARBA00023033"/>
    </source>
</evidence>
<dbReference type="GO" id="GO:0005506">
    <property type="term" value="F:iron ion binding"/>
    <property type="evidence" value="ECO:0007669"/>
    <property type="project" value="InterPro"/>
</dbReference>
<dbReference type="GO" id="GO:0004497">
    <property type="term" value="F:monooxygenase activity"/>
    <property type="evidence" value="ECO:0007669"/>
    <property type="project" value="UniProtKB-KW"/>
</dbReference>
<dbReference type="InterPro" id="IPR036396">
    <property type="entry name" value="Cyt_P450_sf"/>
</dbReference>
<dbReference type="GO" id="GO:0020037">
    <property type="term" value="F:heme binding"/>
    <property type="evidence" value="ECO:0007669"/>
    <property type="project" value="InterPro"/>
</dbReference>
<dbReference type="PANTHER" id="PTHR47946:SF13">
    <property type="entry name" value="CYTOCHROME P450 FAMILY PROTEIN, EXPRESSED"/>
    <property type="match status" value="1"/>
</dbReference>
<comment type="caution">
    <text evidence="11">The sequence shown here is derived from an EMBL/GenBank/DDBJ whole genome shotgun (WGS) entry which is preliminary data.</text>
</comment>
<keyword evidence="5" id="KW-0560">Oxidoreductase</keyword>
<dbReference type="PRINTS" id="PR00385">
    <property type="entry name" value="P450"/>
</dbReference>
<dbReference type="SUPFAM" id="SSF48264">
    <property type="entry name" value="Cytochrome P450"/>
    <property type="match status" value="1"/>
</dbReference>
<dbReference type="PRINTS" id="PR00463">
    <property type="entry name" value="EP450I"/>
</dbReference>
<comment type="cofactor">
    <cofactor evidence="1 8">
        <name>heme</name>
        <dbReference type="ChEBI" id="CHEBI:30413"/>
    </cofactor>
</comment>
<organism evidence="11 12">
    <name type="scientific">Malus domestica</name>
    <name type="common">Apple</name>
    <name type="synonym">Pyrus malus</name>
    <dbReference type="NCBI Taxonomy" id="3750"/>
    <lineage>
        <taxon>Eukaryota</taxon>
        <taxon>Viridiplantae</taxon>
        <taxon>Streptophyta</taxon>
        <taxon>Embryophyta</taxon>
        <taxon>Tracheophyta</taxon>
        <taxon>Spermatophyta</taxon>
        <taxon>Magnoliopsida</taxon>
        <taxon>eudicotyledons</taxon>
        <taxon>Gunneridae</taxon>
        <taxon>Pentapetalae</taxon>
        <taxon>rosids</taxon>
        <taxon>fabids</taxon>
        <taxon>Rosales</taxon>
        <taxon>Rosaceae</taxon>
        <taxon>Amygdaloideae</taxon>
        <taxon>Maleae</taxon>
        <taxon>Malus</taxon>
    </lineage>
</organism>
<dbReference type="FunFam" id="1.10.630.10:FF:000016">
    <property type="entry name" value="Cytochrome P450 78A5"/>
    <property type="match status" value="1"/>
</dbReference>
<keyword evidence="10" id="KW-0472">Membrane</keyword>
<dbReference type="AlphaFoldDB" id="A0A498IAD7"/>
<evidence type="ECO:0000256" key="8">
    <source>
        <dbReference type="PIRSR" id="PIRSR602401-1"/>
    </source>
</evidence>
<dbReference type="InterPro" id="IPR002401">
    <property type="entry name" value="Cyt_P450_E_grp-I"/>
</dbReference>
<dbReference type="Pfam" id="PF00067">
    <property type="entry name" value="p450"/>
    <property type="match status" value="1"/>
</dbReference>
<keyword evidence="10" id="KW-1133">Transmembrane helix</keyword>
<accession>A0A498IAD7</accession>
<evidence type="ECO:0000256" key="6">
    <source>
        <dbReference type="ARBA" id="ARBA00023004"/>
    </source>
</evidence>
<dbReference type="InterPro" id="IPR051996">
    <property type="entry name" value="Cytochrome_P450_78A"/>
</dbReference>
<evidence type="ECO:0000256" key="2">
    <source>
        <dbReference type="ARBA" id="ARBA00010617"/>
    </source>
</evidence>
<dbReference type="Gene3D" id="1.10.630.10">
    <property type="entry name" value="Cytochrome P450"/>
    <property type="match status" value="1"/>
</dbReference>
<dbReference type="Gene3D" id="1.25.40.10">
    <property type="entry name" value="Tetratricopeptide repeat domain"/>
    <property type="match status" value="1"/>
</dbReference>
<dbReference type="InterPro" id="IPR011990">
    <property type="entry name" value="TPR-like_helical_dom_sf"/>
</dbReference>
<keyword evidence="7" id="KW-0503">Monooxygenase</keyword>
<feature type="region of interest" description="Disordered" evidence="9">
    <location>
        <begin position="149"/>
        <end position="169"/>
    </location>
</feature>
<evidence type="ECO:0000256" key="1">
    <source>
        <dbReference type="ARBA" id="ARBA00001971"/>
    </source>
</evidence>
<keyword evidence="12" id="KW-1185">Reference proteome</keyword>
<feature type="binding site" description="axial binding residue" evidence="8">
    <location>
        <position position="674"/>
    </location>
    <ligand>
        <name>heme</name>
        <dbReference type="ChEBI" id="CHEBI:30413"/>
    </ligand>
    <ligandPart>
        <name>Fe</name>
        <dbReference type="ChEBI" id="CHEBI:18248"/>
    </ligandPart>
</feature>
<dbReference type="PROSITE" id="PS00086">
    <property type="entry name" value="CYTOCHROME_P450"/>
    <property type="match status" value="1"/>
</dbReference>
<dbReference type="GO" id="GO:0048608">
    <property type="term" value="P:reproductive structure development"/>
    <property type="evidence" value="ECO:0007669"/>
    <property type="project" value="UniProtKB-ARBA"/>
</dbReference>
<feature type="transmembrane region" description="Helical" evidence="10">
    <location>
        <begin position="179"/>
        <end position="202"/>
    </location>
</feature>
<keyword evidence="3 8" id="KW-0349">Heme</keyword>
<dbReference type="SUPFAM" id="SSF48452">
    <property type="entry name" value="TPR-like"/>
    <property type="match status" value="1"/>
</dbReference>
<protein>
    <submittedName>
        <fullName evidence="11">Uncharacterized protein</fullName>
    </submittedName>
</protein>
<feature type="transmembrane region" description="Helical" evidence="10">
    <location>
        <begin position="223"/>
        <end position="249"/>
    </location>
</feature>
<evidence type="ECO:0000313" key="12">
    <source>
        <dbReference type="Proteomes" id="UP000290289"/>
    </source>
</evidence>
<keyword evidence="6 8" id="KW-0408">Iron</keyword>
<evidence type="ECO:0000256" key="4">
    <source>
        <dbReference type="ARBA" id="ARBA00022723"/>
    </source>
</evidence>
<name>A0A498IAD7_MALDO</name>
<dbReference type="EMBL" id="RDQH01000339">
    <property type="protein sequence ID" value="RXH79899.1"/>
    <property type="molecule type" value="Genomic_DNA"/>
</dbReference>
<evidence type="ECO:0000256" key="3">
    <source>
        <dbReference type="ARBA" id="ARBA00022617"/>
    </source>
</evidence>
<comment type="similarity">
    <text evidence="2">Belongs to the cytochrome P450 family.</text>
</comment>
<dbReference type="STRING" id="3750.A0A498IAD7"/>
<reference evidence="11 12" key="1">
    <citation type="submission" date="2018-10" db="EMBL/GenBank/DDBJ databases">
        <title>A high-quality apple genome assembly.</title>
        <authorList>
            <person name="Hu J."/>
        </authorList>
    </citation>
    <scope>NUCLEOTIDE SEQUENCE [LARGE SCALE GENOMIC DNA]</scope>
    <source>
        <strain evidence="12">cv. HFTH1</strain>
        <tissue evidence="11">Young leaf</tissue>
    </source>
</reference>
<dbReference type="InterPro" id="IPR001128">
    <property type="entry name" value="Cyt_P450"/>
</dbReference>
<evidence type="ECO:0000256" key="5">
    <source>
        <dbReference type="ARBA" id="ARBA00023002"/>
    </source>
</evidence>
<sequence>MQFSQEDFDRLLLFEHTRKTAEVNYAKNPLDADNLTKWGGALLELSQFQSIADSKSMITDCISKLEEALQINPTKHDALWCLGNAHTSFAFLTPDLDEARPYLDKATGFFQRAADEDPGNELYQKSLEVTAKAPELHMEIHKQGLGPLGQQTLGGGPAPSSSSTKSSKTKKSTDLKYDILGWVILAVGIVAWAPMISGALGLRATSKLIDKSTTTLYSNSLTLTLTLFLLSFFNLFLNLFLISLGHWLVPGGFAWSCYSHDQNSENESSLRGPAGWPILGFLPHQMGSLAHQKLSSMATSLKATRLMAFSLGTTRVVISSHPDTARQILGGSSFSDRPIKHSAKLLMFERAIGFAPSGTYWRHLRSIAAVHMFSPRRIGGLETLRQQVADEMVVKIWDEMKENRVVGLKAILQKGSLDNIIQSVFGTNYLGLEKEVSTNRTLMLLVKEGYDLIYRFNLEDYFPLRFLDFYGVKRKCHKLAAEVKSVVGQIVRERKRAGDFGGGSDFLSALLALPEEDKLSDSDTVAVLWEMIFRGTDTVAILLEWIMARIVLHQDIQAKAQQELDTHVGNKRHVRDSDLPNLLYLQAIVKEVLRMHPPGPLLSWARLAIHDVHVDKVFIPAGTTAMVNMWAITHDPSIWKDPMVFRPERFIEEDVSIMGSDLRLAPFGSGRRVCPGKALGLATVHLWLARFLHQFRWLPAEPIDLSECLKLSLEMKKPLTCHVVPRNPL</sequence>
<evidence type="ECO:0000256" key="10">
    <source>
        <dbReference type="SAM" id="Phobius"/>
    </source>
</evidence>
<evidence type="ECO:0000256" key="9">
    <source>
        <dbReference type="SAM" id="MobiDB-lite"/>
    </source>
</evidence>
<dbReference type="GO" id="GO:0016705">
    <property type="term" value="F:oxidoreductase activity, acting on paired donors, with incorporation or reduction of molecular oxygen"/>
    <property type="evidence" value="ECO:0007669"/>
    <property type="project" value="InterPro"/>
</dbReference>
<keyword evidence="4 8" id="KW-0479">Metal-binding</keyword>
<dbReference type="InterPro" id="IPR017972">
    <property type="entry name" value="Cyt_P450_CS"/>
</dbReference>
<gene>
    <name evidence="11" type="ORF">DVH24_041046</name>
</gene>
<proteinExistence type="inferred from homology"/>
<dbReference type="Pfam" id="PF06552">
    <property type="entry name" value="TOM20_plant"/>
    <property type="match status" value="1"/>
</dbReference>
<evidence type="ECO:0000313" key="11">
    <source>
        <dbReference type="EMBL" id="RXH79899.1"/>
    </source>
</evidence>
<keyword evidence="10" id="KW-0812">Transmembrane</keyword>